<feature type="chain" id="PRO_5042227139" evidence="2">
    <location>
        <begin position="25"/>
        <end position="829"/>
    </location>
</feature>
<feature type="non-terminal residue" evidence="3">
    <location>
        <position position="829"/>
    </location>
</feature>
<organism evidence="3 4">
    <name type="scientific">Electrophorus voltai</name>
    <dbReference type="NCBI Taxonomy" id="2609070"/>
    <lineage>
        <taxon>Eukaryota</taxon>
        <taxon>Metazoa</taxon>
        <taxon>Chordata</taxon>
        <taxon>Craniata</taxon>
        <taxon>Vertebrata</taxon>
        <taxon>Euteleostomi</taxon>
        <taxon>Actinopterygii</taxon>
        <taxon>Neopterygii</taxon>
        <taxon>Teleostei</taxon>
        <taxon>Ostariophysi</taxon>
        <taxon>Gymnotiformes</taxon>
        <taxon>Gymnotoidei</taxon>
        <taxon>Gymnotidae</taxon>
        <taxon>Electrophorus</taxon>
    </lineage>
</organism>
<dbReference type="InterPro" id="IPR012340">
    <property type="entry name" value="NA-bd_OB-fold"/>
</dbReference>
<name>A0AAD8ZCB4_9TELE</name>
<accession>A0AAD8ZCB4</accession>
<comment type="caution">
    <text evidence="3">The sequence shown here is derived from an EMBL/GenBank/DDBJ whole genome shotgun (WGS) entry which is preliminary data.</text>
</comment>
<dbReference type="PANTHER" id="PTHR14944">
    <property type="entry name" value="RPA-RELATED PROTEIN RADX"/>
    <property type="match status" value="1"/>
</dbReference>
<feature type="compositionally biased region" description="Acidic residues" evidence="1">
    <location>
        <begin position="650"/>
        <end position="665"/>
    </location>
</feature>
<keyword evidence="2" id="KW-0732">Signal</keyword>
<sequence length="829" mass="92536">RDSNSHNALLLLLARLKMAAMSSASGGCALGRRLAKLTAASSGSIRVKSQGEPLYVLSLERYGRDPDFVLHFPDSISMSDSLFDATITDGDCKIRVSLDPSLNRLIYKNRLRCGGVVRNVIFSAGDSGEGDCRTLNICSLDVDNLSSCDAALCALSSVNVVSLPWMGSEPSLLPLRARRRTYLPLWNNHDFTGELWRETPPTSEAGEDESEEEVVEDGQPVVSLAELRRRFLSGSRRPRGALCVRIFHKSRLMYYGKAEQSCECPYKAELQVGDGSMSVCVVLWNTVCLDWYRCLQPGQVLRLSRYRVKESYSSRSGQDSELNIEISLNSRNPTAKVGIVPPQQVSPDWSLPDLPHNFLSRQELLNCPLSNICDVIGVVIFVGRQERIRSKDGRRSEIEEYRWLQLQDGTSDQPIVIKLFSTSQPDIQSQIQPMSLVVCTRLKLIRNTVGSATAFEYLTNTPLTQVYCTGTGSRTVMPYRGLRPVRQFLQWLKQVDEASVLDRAVIGGHFSYPPLPVSMQSFMDSRQGEAGLISGGEMKLQCGRMHYRERRRFAVQCTITAACYHSREGPERVRYSDPPSAQLSPRVARQREGPEPFRTPAKRKLLFPTGTPNSSCRKRLAPPPQQASTGEDPENEFSLFDGAMEFLIGEEEEEEDEDEEEEEEFSTPPTSPMSSRLGLTHIAMETLPRSFCYERRHVQATAVGMQTNSFQKLLPHRELESFTPAPCYTGYFTLTMRVLSDGLMLDVLFIPATPGNLHWMPLPLTHDNTWASVLSHGGFSPHAPPPSPADLIATATQLTNKRLVCVLEACALGEDKVELVLNRAFPLRS</sequence>
<evidence type="ECO:0000256" key="2">
    <source>
        <dbReference type="SAM" id="SignalP"/>
    </source>
</evidence>
<dbReference type="EMBL" id="JAROKS010000014">
    <property type="protein sequence ID" value="KAK1796978.1"/>
    <property type="molecule type" value="Genomic_DNA"/>
</dbReference>
<dbReference type="Proteomes" id="UP001239994">
    <property type="component" value="Unassembled WGS sequence"/>
</dbReference>
<dbReference type="PANTHER" id="PTHR14944:SF3">
    <property type="entry name" value="SI:CH73-71D17.2"/>
    <property type="match status" value="1"/>
</dbReference>
<evidence type="ECO:0000313" key="4">
    <source>
        <dbReference type="Proteomes" id="UP001239994"/>
    </source>
</evidence>
<feature type="region of interest" description="Disordered" evidence="1">
    <location>
        <begin position="650"/>
        <end position="677"/>
    </location>
</feature>
<evidence type="ECO:0000313" key="3">
    <source>
        <dbReference type="EMBL" id="KAK1796978.1"/>
    </source>
</evidence>
<dbReference type="GO" id="GO:0003697">
    <property type="term" value="F:single-stranded DNA binding"/>
    <property type="evidence" value="ECO:0007669"/>
    <property type="project" value="InterPro"/>
</dbReference>
<dbReference type="InterPro" id="IPR040893">
    <property type="entry name" value="RADX"/>
</dbReference>
<dbReference type="Pfam" id="PF17659">
    <property type="entry name" value="RADX"/>
    <property type="match status" value="1"/>
</dbReference>
<dbReference type="Gene3D" id="2.40.50.140">
    <property type="entry name" value="Nucleic acid-binding proteins"/>
    <property type="match status" value="1"/>
</dbReference>
<feature type="region of interest" description="Disordered" evidence="1">
    <location>
        <begin position="568"/>
        <end position="636"/>
    </location>
</feature>
<keyword evidence="4" id="KW-1185">Reference proteome</keyword>
<evidence type="ECO:0000256" key="1">
    <source>
        <dbReference type="SAM" id="MobiDB-lite"/>
    </source>
</evidence>
<protein>
    <submittedName>
        <fullName evidence="3">Uncharacterized protein</fullName>
    </submittedName>
</protein>
<dbReference type="AlphaFoldDB" id="A0AAD8ZCB4"/>
<proteinExistence type="predicted"/>
<gene>
    <name evidence="3" type="ORF">P4O66_008369</name>
</gene>
<feature type="signal peptide" evidence="2">
    <location>
        <begin position="1"/>
        <end position="24"/>
    </location>
</feature>
<reference evidence="3" key="1">
    <citation type="submission" date="2023-03" db="EMBL/GenBank/DDBJ databases">
        <title>Electrophorus voltai genome.</title>
        <authorList>
            <person name="Bian C."/>
        </authorList>
    </citation>
    <scope>NUCLEOTIDE SEQUENCE</scope>
    <source>
        <strain evidence="3">CB-2022</strain>
        <tissue evidence="3">Muscle</tissue>
    </source>
</reference>